<dbReference type="EMBL" id="CP050253">
    <property type="protein sequence ID" value="QIQ22462.1"/>
    <property type="molecule type" value="Genomic_DNA"/>
</dbReference>
<sequence>MIEASNQHSRISLAYDELGQLKEGLPYHGSKYAGTKKAAFEKAEKAYAGMTEKGYLKIPGTKNAIVENITLSDAIKYIKNITRRNTYLWTSF</sequence>
<organism evidence="1 2">
    <name type="scientific">Zophobihabitans entericus</name>
    <dbReference type="NCBI Taxonomy" id="1635327"/>
    <lineage>
        <taxon>Bacteria</taxon>
        <taxon>Pseudomonadati</taxon>
        <taxon>Pseudomonadota</taxon>
        <taxon>Gammaproteobacteria</taxon>
        <taxon>Orbales</taxon>
        <taxon>Orbaceae</taxon>
        <taxon>Zophobihabitans</taxon>
    </lineage>
</organism>
<dbReference type="KEGG" id="orb:IPMB12_09035"/>
<proteinExistence type="predicted"/>
<gene>
    <name evidence="1" type="ORF">IPMB12_09035</name>
</gene>
<dbReference type="Proteomes" id="UP000501168">
    <property type="component" value="Chromosome"/>
</dbReference>
<dbReference type="AlphaFoldDB" id="A0A6G9IF70"/>
<evidence type="ECO:0000313" key="2">
    <source>
        <dbReference type="Proteomes" id="UP000501168"/>
    </source>
</evidence>
<accession>A0A6G9IF70</accession>
<evidence type="ECO:0000313" key="1">
    <source>
        <dbReference type="EMBL" id="QIQ22462.1"/>
    </source>
</evidence>
<name>A0A6G9IF70_9GAMM</name>
<reference evidence="1 2" key="1">
    <citation type="submission" date="2020-03" db="EMBL/GenBank/DDBJ databases">
        <title>Complete genome sequence of Orbus sp. IPMB12 (BCRC 80908).</title>
        <authorList>
            <person name="Lo W.-S."/>
            <person name="Chang T.-H."/>
            <person name="Kuo C.-H."/>
        </authorList>
    </citation>
    <scope>NUCLEOTIDE SEQUENCE [LARGE SCALE GENOMIC DNA]</scope>
    <source>
        <strain evidence="1 2">IPMB12</strain>
    </source>
</reference>
<dbReference type="InParanoid" id="A0A6G9IF70"/>
<protein>
    <submittedName>
        <fullName evidence="1">Uncharacterized protein</fullName>
    </submittedName>
</protein>
<keyword evidence="2" id="KW-1185">Reference proteome</keyword>